<dbReference type="Proteomes" id="UP000199643">
    <property type="component" value="Unassembled WGS sequence"/>
</dbReference>
<dbReference type="EMBL" id="FNCH01000013">
    <property type="protein sequence ID" value="SDG95643.1"/>
    <property type="molecule type" value="Genomic_DNA"/>
</dbReference>
<dbReference type="Gene3D" id="2.40.160.10">
    <property type="entry name" value="Porin"/>
    <property type="match status" value="1"/>
</dbReference>
<dbReference type="RefSeq" id="WP_208600660.1">
    <property type="nucleotide sequence ID" value="NZ_FNCH01000013.1"/>
</dbReference>
<organism evidence="1 2">
    <name type="scientific">Pedobacter terrae</name>
    <dbReference type="NCBI Taxonomy" id="405671"/>
    <lineage>
        <taxon>Bacteria</taxon>
        <taxon>Pseudomonadati</taxon>
        <taxon>Bacteroidota</taxon>
        <taxon>Sphingobacteriia</taxon>
        <taxon>Sphingobacteriales</taxon>
        <taxon>Sphingobacteriaceae</taxon>
        <taxon>Pedobacter</taxon>
    </lineage>
</organism>
<reference evidence="2" key="1">
    <citation type="submission" date="2016-10" db="EMBL/GenBank/DDBJ databases">
        <authorList>
            <person name="Varghese N."/>
            <person name="Submissions S."/>
        </authorList>
    </citation>
    <scope>NUCLEOTIDE SEQUENCE [LARGE SCALE GENOMIC DNA]</scope>
    <source>
        <strain evidence="2">DSM 17933</strain>
    </source>
</reference>
<dbReference type="InterPro" id="IPR023614">
    <property type="entry name" value="Porin_dom_sf"/>
</dbReference>
<accession>A0A1G7YGQ2</accession>
<dbReference type="STRING" id="405671.SAMN05421827_113129"/>
<protein>
    <recommendedName>
        <fullName evidence="3">Porin</fullName>
    </recommendedName>
</protein>
<proteinExistence type="predicted"/>
<evidence type="ECO:0000313" key="1">
    <source>
        <dbReference type="EMBL" id="SDG95643.1"/>
    </source>
</evidence>
<name>A0A1G7YGQ2_9SPHI</name>
<sequence>MQKIDKMYRNSAKIKHIYFSLTIVLLFISTIGFAQRTINDVMDSTTVNHLLIISKKYGSLSFSGYLQPQFQVAQSNGTQAEYQGGNFGEFTNNRFRLRRGRLRADYMMLTEDGAPSTYFVLQFDGTEQGVAIRDFWGRYYENKWKILAVTLGLSGRPFGNELQLSSSVREAPERGRMSQILMKTERDLGATFTLNPRWKDAALKNLVLDFGIYNGQGLAGSGEFDNSKDFIFRLSHKTYAFDKFTIAGGVSTLQGGLNHRLPVSYKMDRISDQWRMVKDSSALTVNKVAPRRYYGADVQLATKTKSWKSEFRAEVISGLQTGTSTTSTTPGSYPVDNKSLPLPYYTRTFNGAYLTFVQTLNSTDNQLILKYDWYDPNTKVKGMDISADKGLSPADVRFDTFGFGFLHHFNPHFKAVIYYDIIKNESTLLKDYTADRKDNVLTLRTQFYF</sequence>
<keyword evidence="2" id="KW-1185">Reference proteome</keyword>
<evidence type="ECO:0008006" key="3">
    <source>
        <dbReference type="Google" id="ProtNLM"/>
    </source>
</evidence>
<dbReference type="AlphaFoldDB" id="A0A1G7YGQ2"/>
<gene>
    <name evidence="1" type="ORF">SAMN05421827_113129</name>
</gene>
<evidence type="ECO:0000313" key="2">
    <source>
        <dbReference type="Proteomes" id="UP000199643"/>
    </source>
</evidence>